<comment type="caution">
    <text evidence="2">The sequence shown here is derived from an EMBL/GenBank/DDBJ whole genome shotgun (WGS) entry which is preliminary data.</text>
</comment>
<protein>
    <submittedName>
        <fullName evidence="2">Uncharacterized protein</fullName>
    </submittedName>
</protein>
<dbReference type="EMBL" id="JACGCM010002535">
    <property type="protein sequence ID" value="KAF6139100.1"/>
    <property type="molecule type" value="Genomic_DNA"/>
</dbReference>
<keyword evidence="1" id="KW-0472">Membrane</keyword>
<name>A0A7J7L978_9MAGN</name>
<evidence type="ECO:0000313" key="3">
    <source>
        <dbReference type="Proteomes" id="UP000541444"/>
    </source>
</evidence>
<evidence type="ECO:0000313" key="2">
    <source>
        <dbReference type="EMBL" id="KAF6139100.1"/>
    </source>
</evidence>
<proteinExistence type="predicted"/>
<keyword evidence="3" id="KW-1185">Reference proteome</keyword>
<evidence type="ECO:0000256" key="1">
    <source>
        <dbReference type="SAM" id="Phobius"/>
    </source>
</evidence>
<keyword evidence="1" id="KW-0812">Transmembrane</keyword>
<gene>
    <name evidence="2" type="ORF">GIB67_010826</name>
</gene>
<feature type="transmembrane region" description="Helical" evidence="1">
    <location>
        <begin position="44"/>
        <end position="65"/>
    </location>
</feature>
<dbReference type="Proteomes" id="UP000541444">
    <property type="component" value="Unassembled WGS sequence"/>
</dbReference>
<keyword evidence="1" id="KW-1133">Transmembrane helix</keyword>
<accession>A0A7J7L978</accession>
<organism evidence="2 3">
    <name type="scientific">Kingdonia uniflora</name>
    <dbReference type="NCBI Taxonomy" id="39325"/>
    <lineage>
        <taxon>Eukaryota</taxon>
        <taxon>Viridiplantae</taxon>
        <taxon>Streptophyta</taxon>
        <taxon>Embryophyta</taxon>
        <taxon>Tracheophyta</taxon>
        <taxon>Spermatophyta</taxon>
        <taxon>Magnoliopsida</taxon>
        <taxon>Ranunculales</taxon>
        <taxon>Circaeasteraceae</taxon>
        <taxon>Kingdonia</taxon>
    </lineage>
</organism>
<sequence>MYIYVYVQTLITFRFPTSLDLFSNDPVRVGGCIAIQMRINLVSILYVVVYGLCFCTLFLVFWSLVFDNSTASVDSTNTCDEEKKKEYIKLQWKAFKVIFPNNETICKNRKKGACVEPRMERKLTVTSAK</sequence>
<dbReference type="AlphaFoldDB" id="A0A7J7L978"/>
<reference evidence="2 3" key="1">
    <citation type="journal article" date="2020" name="IScience">
        <title>Genome Sequencing of the Endangered Kingdonia uniflora (Circaeasteraceae, Ranunculales) Reveals Potential Mechanisms of Evolutionary Specialization.</title>
        <authorList>
            <person name="Sun Y."/>
            <person name="Deng T."/>
            <person name="Zhang A."/>
            <person name="Moore M.J."/>
            <person name="Landis J.B."/>
            <person name="Lin N."/>
            <person name="Zhang H."/>
            <person name="Zhang X."/>
            <person name="Huang J."/>
            <person name="Zhang X."/>
            <person name="Sun H."/>
            <person name="Wang H."/>
        </authorList>
    </citation>
    <scope>NUCLEOTIDE SEQUENCE [LARGE SCALE GENOMIC DNA]</scope>
    <source>
        <strain evidence="2">TB1705</strain>
        <tissue evidence="2">Leaf</tissue>
    </source>
</reference>